<evidence type="ECO:0000256" key="1">
    <source>
        <dbReference type="ARBA" id="ARBA00022679"/>
    </source>
</evidence>
<feature type="domain" description="Enhanced intracellular survival protein" evidence="4">
    <location>
        <begin position="296"/>
        <end position="388"/>
    </location>
</feature>
<feature type="active site" description="Proton donor" evidence="3">
    <location>
        <position position="111"/>
    </location>
</feature>
<feature type="domain" description="Eis-like acetyltransferase" evidence="5">
    <location>
        <begin position="170"/>
        <end position="293"/>
    </location>
</feature>
<dbReference type="InterPro" id="IPR036527">
    <property type="entry name" value="SCP2_sterol-bd_dom_sf"/>
</dbReference>
<dbReference type="InterPro" id="IPR041380">
    <property type="entry name" value="Acetyltransf_17"/>
</dbReference>
<evidence type="ECO:0000256" key="3">
    <source>
        <dbReference type="HAMAP-Rule" id="MF_01812"/>
    </source>
</evidence>
<accession>A0ABR8Z7M3</accession>
<comment type="caution">
    <text evidence="6">The sequence shown here is derived from an EMBL/GenBank/DDBJ whole genome shotgun (WGS) entry which is preliminary data.</text>
</comment>
<dbReference type="SUPFAM" id="SSF55718">
    <property type="entry name" value="SCP-like"/>
    <property type="match status" value="1"/>
</dbReference>
<dbReference type="PANTHER" id="PTHR37817:SF1">
    <property type="entry name" value="N-ACETYLTRANSFERASE EIS"/>
    <property type="match status" value="1"/>
</dbReference>
<dbReference type="InterPro" id="IPR022902">
    <property type="entry name" value="NAcTrfase_Eis"/>
</dbReference>
<evidence type="ECO:0000259" key="5">
    <source>
        <dbReference type="Pfam" id="PF17668"/>
    </source>
</evidence>
<dbReference type="NCBIfam" id="NF002367">
    <property type="entry name" value="PRK01346.1-4"/>
    <property type="match status" value="1"/>
</dbReference>
<dbReference type="Pfam" id="PF13527">
    <property type="entry name" value="Acetyltransf_9"/>
    <property type="match status" value="1"/>
</dbReference>
<gene>
    <name evidence="6" type="ORF">H9624_15860</name>
</gene>
<feature type="binding site" evidence="3">
    <location>
        <begin position="78"/>
        <end position="83"/>
    </location>
    <ligand>
        <name>acetyl-CoA</name>
        <dbReference type="ChEBI" id="CHEBI:57288"/>
    </ligand>
</feature>
<dbReference type="InterPro" id="IPR025559">
    <property type="entry name" value="Eis_dom"/>
</dbReference>
<keyword evidence="1 3" id="KW-0808">Transferase</keyword>
<comment type="subunit">
    <text evidence="3">Homohexamer; trimer of dimers.</text>
</comment>
<evidence type="ECO:0000259" key="4">
    <source>
        <dbReference type="Pfam" id="PF13530"/>
    </source>
</evidence>
<keyword evidence="2 3" id="KW-0012">Acyltransferase</keyword>
<dbReference type="Pfam" id="PF17668">
    <property type="entry name" value="Acetyltransf_17"/>
    <property type="match status" value="1"/>
</dbReference>
<dbReference type="SUPFAM" id="SSF55729">
    <property type="entry name" value="Acyl-CoA N-acyltransferases (Nat)"/>
    <property type="match status" value="1"/>
</dbReference>
<dbReference type="InterPro" id="IPR016181">
    <property type="entry name" value="Acyl_CoA_acyltransferase"/>
</dbReference>
<proteinExistence type="inferred from homology"/>
<dbReference type="CDD" id="cd04301">
    <property type="entry name" value="NAT_SF"/>
    <property type="match status" value="1"/>
</dbReference>
<dbReference type="EMBL" id="JACSPO010000018">
    <property type="protein sequence ID" value="MBD8063794.1"/>
    <property type="molecule type" value="Genomic_DNA"/>
</dbReference>
<dbReference type="HAMAP" id="MF_01812">
    <property type="entry name" value="Eis"/>
    <property type="match status" value="1"/>
</dbReference>
<evidence type="ECO:0000313" key="6">
    <source>
        <dbReference type="EMBL" id="MBD8063794.1"/>
    </source>
</evidence>
<dbReference type="PANTHER" id="PTHR37817">
    <property type="entry name" value="N-ACETYLTRANSFERASE EIS"/>
    <property type="match status" value="1"/>
</dbReference>
<dbReference type="Gene3D" id="3.40.630.30">
    <property type="match status" value="2"/>
</dbReference>
<reference evidence="6 7" key="1">
    <citation type="submission" date="2020-08" db="EMBL/GenBank/DDBJ databases">
        <title>A Genomic Blueprint of the Chicken Gut Microbiome.</title>
        <authorList>
            <person name="Gilroy R."/>
            <person name="Ravi A."/>
            <person name="Getino M."/>
            <person name="Pursley I."/>
            <person name="Horton D.L."/>
            <person name="Alikhan N.-F."/>
            <person name="Baker D."/>
            <person name="Gharbi K."/>
            <person name="Hall N."/>
            <person name="Watson M."/>
            <person name="Adriaenssens E.M."/>
            <person name="Foster-Nyarko E."/>
            <person name="Jarju S."/>
            <person name="Secka A."/>
            <person name="Antonio M."/>
            <person name="Oren A."/>
            <person name="Chaudhuri R."/>
            <person name="La Ragione R.M."/>
            <person name="Hildebrand F."/>
            <person name="Pallen M.J."/>
        </authorList>
    </citation>
    <scope>NUCLEOTIDE SEQUENCE [LARGE SCALE GENOMIC DNA]</scope>
    <source>
        <strain evidence="6 7">Sa1BUA1</strain>
    </source>
</reference>
<feature type="binding site" evidence="3">
    <location>
        <begin position="70"/>
        <end position="72"/>
    </location>
    <ligand>
        <name>acetyl-CoA</name>
        <dbReference type="ChEBI" id="CHEBI:57288"/>
    </ligand>
</feature>
<comment type="caution">
    <text evidence="3">Lacks conserved residue(s) required for the propagation of feature annotation.</text>
</comment>
<sequence>MREIDRWAFAFDLNPEDEPADVWNLEPGRSVGVWHDATRGPVLAAMHSSFAFRVQVPGGERLPAAGLTWVGVHPGHRRRGLSRAMLHAHLRRSRERGEVLSVLNAAESGIYGRYGYGIASHRVSLSLSRGAGLRAVPGADALAVELETLDPAYHGPEVVERVHGAVVRPGWITRDTPELRAAHLVDWPSARRGAERKRIAVVRDSSGEPRGYAVLRRKESWGEENLPAGTVSVHDALALDPAASRALWSTLLDLDLMGQVKAHNLAPDDALLGLLIELRGIERRVHDDVWVRILDVRAALEARAYPAAVDVVLEVDDALVPDNASRWHVRGGPDGAEVTRTDEPAQLALGIADLGAVYLGGTSLAALAAAGRATELVPGTLVPAATAFAWPVAASTGWGF</sequence>
<protein>
    <submittedName>
        <fullName evidence="6">GNAT family N-acetyltransferase</fullName>
    </submittedName>
</protein>
<dbReference type="Proteomes" id="UP000661894">
    <property type="component" value="Unassembled WGS sequence"/>
</dbReference>
<keyword evidence="7" id="KW-1185">Reference proteome</keyword>
<feature type="active site" description="Proton acceptor; via carboxylate" evidence="3">
    <location>
        <position position="400"/>
    </location>
</feature>
<dbReference type="Gene3D" id="3.30.1050.10">
    <property type="entry name" value="SCP2 sterol-binding domain"/>
    <property type="match status" value="1"/>
</dbReference>
<evidence type="ECO:0000256" key="2">
    <source>
        <dbReference type="ARBA" id="ARBA00023315"/>
    </source>
</evidence>
<organism evidence="6 7">
    <name type="scientific">Oceanitalea stevensii</name>
    <dbReference type="NCBI Taxonomy" id="2763072"/>
    <lineage>
        <taxon>Bacteria</taxon>
        <taxon>Bacillati</taxon>
        <taxon>Actinomycetota</taxon>
        <taxon>Actinomycetes</taxon>
        <taxon>Micrococcales</taxon>
        <taxon>Bogoriellaceae</taxon>
        <taxon>Georgenia</taxon>
    </lineage>
</organism>
<evidence type="ECO:0000313" key="7">
    <source>
        <dbReference type="Proteomes" id="UP000661894"/>
    </source>
</evidence>
<dbReference type="Pfam" id="PF13530">
    <property type="entry name" value="SCP2_2"/>
    <property type="match status" value="1"/>
</dbReference>
<dbReference type="InterPro" id="IPR051554">
    <property type="entry name" value="Acetyltransferase_Eis"/>
</dbReference>
<name>A0ABR8Z7M3_9MICO</name>
<comment type="similarity">
    <text evidence="3">Belongs to the acetyltransferase Eis family.</text>
</comment>